<dbReference type="RefSeq" id="WP_058950328.1">
    <property type="nucleotide sequence ID" value="NZ_BBXV01000024.1"/>
</dbReference>
<reference evidence="2" key="1">
    <citation type="submission" date="2015-07" db="EMBL/GenBank/DDBJ databases">
        <title>Draft Genome Sequence of Oceanobacillus picturae Heshi-B3 that Was Isolated from Fermented Rice Bran with Aging Salted Mackerel, Which Was Named Heshiko as Traditional Fermented Seafood in Japan.</title>
        <authorList>
            <person name="Akuzawa S."/>
            <person name="Nakagawa J."/>
            <person name="Kanekatsu T."/>
            <person name="Kanesaki Y."/>
            <person name="Suzuki T."/>
        </authorList>
    </citation>
    <scope>NUCLEOTIDE SEQUENCE [LARGE SCALE GENOMIC DNA]</scope>
    <source>
        <strain evidence="2">Heshi-B3</strain>
    </source>
</reference>
<comment type="caution">
    <text evidence="1">The sequence shown here is derived from an EMBL/GenBank/DDBJ whole genome shotgun (WGS) entry which is preliminary data.</text>
</comment>
<proteinExistence type="predicted"/>
<name>A0A0U9H781_9BACI</name>
<protein>
    <submittedName>
        <fullName evidence="1">RNA polymerase sigma factor</fullName>
    </submittedName>
</protein>
<reference evidence="1 2" key="2">
    <citation type="journal article" date="2016" name="Genome Announc.">
        <title>Draft Genome Sequence of Oceanobacillus picturae Heshi-B3, Isolated from Fermented Rice Bran in a Traditional Japanese Seafood Dish.</title>
        <authorList>
            <person name="Akuzawa S."/>
            <person name="Nagaoka J."/>
            <person name="Kanekatsu M."/>
            <person name="Kanesaki Y."/>
            <person name="Suzuki T."/>
        </authorList>
    </citation>
    <scope>NUCLEOTIDE SEQUENCE [LARGE SCALE GENOMIC DNA]</scope>
    <source>
        <strain evidence="1 2">Heshi-B3</strain>
    </source>
</reference>
<evidence type="ECO:0000313" key="2">
    <source>
        <dbReference type="Proteomes" id="UP000052946"/>
    </source>
</evidence>
<dbReference type="Proteomes" id="UP000052946">
    <property type="component" value="Unassembled WGS sequence"/>
</dbReference>
<accession>A0A0U9H781</accession>
<sequence>MENRSNLLDEFKTSNKEFINQPVVKKFLKEAENECLLEKSLAGDTKSSILLDKKFKLYFKNAKVISYLNTLIHFYSVE</sequence>
<gene>
    <name evidence="1" type="ORF">OPHB3_2190</name>
</gene>
<dbReference type="AlphaFoldDB" id="A0A0U9H781"/>
<dbReference type="EMBL" id="BBXV01000024">
    <property type="protein sequence ID" value="GAQ18251.1"/>
    <property type="molecule type" value="Genomic_DNA"/>
</dbReference>
<organism evidence="1 2">
    <name type="scientific">Oceanobacillus picturae</name>
    <dbReference type="NCBI Taxonomy" id="171693"/>
    <lineage>
        <taxon>Bacteria</taxon>
        <taxon>Bacillati</taxon>
        <taxon>Bacillota</taxon>
        <taxon>Bacilli</taxon>
        <taxon>Bacillales</taxon>
        <taxon>Bacillaceae</taxon>
        <taxon>Oceanobacillus</taxon>
    </lineage>
</organism>
<evidence type="ECO:0000313" key="1">
    <source>
        <dbReference type="EMBL" id="GAQ18251.1"/>
    </source>
</evidence>
<dbReference type="OrthoDB" id="2450987at2"/>